<dbReference type="EMBL" id="FN649740">
    <property type="protein sequence ID" value="CBJ27107.1"/>
    <property type="molecule type" value="Genomic_DNA"/>
</dbReference>
<accession>D7G492</accession>
<dbReference type="InParanoid" id="D7G492"/>
<dbReference type="EMBL" id="FN648763">
    <property type="protein sequence ID" value="CBJ27107.1"/>
    <property type="molecule type" value="Genomic_DNA"/>
</dbReference>
<dbReference type="OrthoDB" id="194358at2759"/>
<dbReference type="Gene3D" id="1.25.40.20">
    <property type="entry name" value="Ankyrin repeat-containing domain"/>
    <property type="match status" value="1"/>
</dbReference>
<dbReference type="AlphaFoldDB" id="D7G492"/>
<feature type="region of interest" description="Disordered" evidence="1">
    <location>
        <begin position="1"/>
        <end position="29"/>
    </location>
</feature>
<dbReference type="InterPro" id="IPR036770">
    <property type="entry name" value="Ankyrin_rpt-contain_sf"/>
</dbReference>
<keyword evidence="3" id="KW-1185">Reference proteome</keyword>
<evidence type="ECO:0000313" key="2">
    <source>
        <dbReference type="EMBL" id="CBJ27107.1"/>
    </source>
</evidence>
<dbReference type="SUPFAM" id="SSF48403">
    <property type="entry name" value="Ankyrin repeat"/>
    <property type="match status" value="1"/>
</dbReference>
<evidence type="ECO:0000256" key="1">
    <source>
        <dbReference type="SAM" id="MobiDB-lite"/>
    </source>
</evidence>
<gene>
    <name evidence="2" type="ORF">Esi_0055_0068</name>
</gene>
<proteinExistence type="predicted"/>
<reference evidence="2 3" key="1">
    <citation type="journal article" date="2010" name="Nature">
        <title>The Ectocarpus genome and the independent evolution of multicellularity in brown algae.</title>
        <authorList>
            <person name="Cock J.M."/>
            <person name="Sterck L."/>
            <person name="Rouze P."/>
            <person name="Scornet D."/>
            <person name="Allen A.E."/>
            <person name="Amoutzias G."/>
            <person name="Anthouard V."/>
            <person name="Artiguenave F."/>
            <person name="Aury J.M."/>
            <person name="Badger J.H."/>
            <person name="Beszteri B."/>
            <person name="Billiau K."/>
            <person name="Bonnet E."/>
            <person name="Bothwell J.H."/>
            <person name="Bowler C."/>
            <person name="Boyen C."/>
            <person name="Brownlee C."/>
            <person name="Carrano C.J."/>
            <person name="Charrier B."/>
            <person name="Cho G.Y."/>
            <person name="Coelho S.M."/>
            <person name="Collen J."/>
            <person name="Corre E."/>
            <person name="Da Silva C."/>
            <person name="Delage L."/>
            <person name="Delaroque N."/>
            <person name="Dittami S.M."/>
            <person name="Doulbeau S."/>
            <person name="Elias M."/>
            <person name="Farnham G."/>
            <person name="Gachon C.M."/>
            <person name="Gschloessl B."/>
            <person name="Heesch S."/>
            <person name="Jabbari K."/>
            <person name="Jubin C."/>
            <person name="Kawai H."/>
            <person name="Kimura K."/>
            <person name="Kloareg B."/>
            <person name="Kupper F.C."/>
            <person name="Lang D."/>
            <person name="Le Bail A."/>
            <person name="Leblanc C."/>
            <person name="Lerouge P."/>
            <person name="Lohr M."/>
            <person name="Lopez P.J."/>
            <person name="Martens C."/>
            <person name="Maumus F."/>
            <person name="Michel G."/>
            <person name="Miranda-Saavedra D."/>
            <person name="Morales J."/>
            <person name="Moreau H."/>
            <person name="Motomura T."/>
            <person name="Nagasato C."/>
            <person name="Napoli C.A."/>
            <person name="Nelson D.R."/>
            <person name="Nyvall-Collen P."/>
            <person name="Peters A.F."/>
            <person name="Pommier C."/>
            <person name="Potin P."/>
            <person name="Poulain J."/>
            <person name="Quesneville H."/>
            <person name="Read B."/>
            <person name="Rensing S.A."/>
            <person name="Ritter A."/>
            <person name="Rousvoal S."/>
            <person name="Samanta M."/>
            <person name="Samson G."/>
            <person name="Schroeder D.C."/>
            <person name="Segurens B."/>
            <person name="Strittmatter M."/>
            <person name="Tonon T."/>
            <person name="Tregear J.W."/>
            <person name="Valentin K."/>
            <person name="von Dassow P."/>
            <person name="Yamagishi T."/>
            <person name="Van de Peer Y."/>
            <person name="Wincker P."/>
        </authorList>
    </citation>
    <scope>NUCLEOTIDE SEQUENCE [LARGE SCALE GENOMIC DNA]</scope>
    <source>
        <strain evidence="3">Ec32 / CCAP1310/4</strain>
    </source>
</reference>
<name>D7G492_ECTSI</name>
<organism evidence="2 3">
    <name type="scientific">Ectocarpus siliculosus</name>
    <name type="common">Brown alga</name>
    <name type="synonym">Conferva siliculosa</name>
    <dbReference type="NCBI Taxonomy" id="2880"/>
    <lineage>
        <taxon>Eukaryota</taxon>
        <taxon>Sar</taxon>
        <taxon>Stramenopiles</taxon>
        <taxon>Ochrophyta</taxon>
        <taxon>PX clade</taxon>
        <taxon>Phaeophyceae</taxon>
        <taxon>Ectocarpales</taxon>
        <taxon>Ectocarpaceae</taxon>
        <taxon>Ectocarpus</taxon>
    </lineage>
</organism>
<feature type="compositionally biased region" description="Polar residues" evidence="1">
    <location>
        <begin position="1"/>
        <end position="22"/>
    </location>
</feature>
<dbReference type="Pfam" id="PF13637">
    <property type="entry name" value="Ank_4"/>
    <property type="match status" value="1"/>
</dbReference>
<sequence length="68" mass="7279">MSQSVMVKSVPSSRPGSTSKLGQTKALHRSTAVAPKVEAMRLLVNYGADVNTRDNNGNIPLHTLVYSP</sequence>
<dbReference type="Proteomes" id="UP000002630">
    <property type="component" value="Linkage Group LG15"/>
</dbReference>
<dbReference type="InterPro" id="IPR002110">
    <property type="entry name" value="Ankyrin_rpt"/>
</dbReference>
<evidence type="ECO:0000313" key="3">
    <source>
        <dbReference type="Proteomes" id="UP000002630"/>
    </source>
</evidence>
<protein>
    <submittedName>
        <fullName evidence="2">11L</fullName>
    </submittedName>
</protein>